<dbReference type="Proteomes" id="UP001174936">
    <property type="component" value="Unassembled WGS sequence"/>
</dbReference>
<dbReference type="AlphaFoldDB" id="A0AA39YPH0"/>
<evidence type="ECO:0000256" key="1">
    <source>
        <dbReference type="SAM" id="MobiDB-lite"/>
    </source>
</evidence>
<dbReference type="EMBL" id="JAULSV010000001">
    <property type="protein sequence ID" value="KAK0656311.1"/>
    <property type="molecule type" value="Genomic_DNA"/>
</dbReference>
<reference evidence="2" key="1">
    <citation type="submission" date="2023-06" db="EMBL/GenBank/DDBJ databases">
        <title>Genome-scale phylogeny and comparative genomics of the fungal order Sordariales.</title>
        <authorList>
            <consortium name="Lawrence Berkeley National Laboratory"/>
            <person name="Hensen N."/>
            <person name="Bonometti L."/>
            <person name="Westerberg I."/>
            <person name="Brannstrom I.O."/>
            <person name="Guillou S."/>
            <person name="Cros-Aarteil S."/>
            <person name="Calhoun S."/>
            <person name="Haridas S."/>
            <person name="Kuo A."/>
            <person name="Mondo S."/>
            <person name="Pangilinan J."/>
            <person name="Riley R."/>
            <person name="Labutti K."/>
            <person name="Andreopoulos B."/>
            <person name="Lipzen A."/>
            <person name="Chen C."/>
            <person name="Yanf M."/>
            <person name="Daum C."/>
            <person name="Ng V."/>
            <person name="Clum A."/>
            <person name="Steindorff A."/>
            <person name="Ohm R."/>
            <person name="Martin F."/>
            <person name="Silar P."/>
            <person name="Natvig D."/>
            <person name="Lalanne C."/>
            <person name="Gautier V."/>
            <person name="Ament-Velasquez S.L."/>
            <person name="Kruys A."/>
            <person name="Hutchinson M.I."/>
            <person name="Powell A.J."/>
            <person name="Barry K."/>
            <person name="Miller A.N."/>
            <person name="Grigoriev I.V."/>
            <person name="Debuchy R."/>
            <person name="Gladieux P."/>
            <person name="Thoren M.H."/>
            <person name="Johannesson H."/>
        </authorList>
    </citation>
    <scope>NUCLEOTIDE SEQUENCE</scope>
    <source>
        <strain evidence="2">SMH2532-1</strain>
    </source>
</reference>
<evidence type="ECO:0000313" key="3">
    <source>
        <dbReference type="Proteomes" id="UP001174936"/>
    </source>
</evidence>
<sequence length="88" mass="9341">MRPTSVGPSSLASNNITISISISNRLLPHRATAALHSSDPTLLIPRPEMEAQFCLGPSPSPAFQPSLPRTPRPEHLPAGSDRVNPPQG</sequence>
<name>A0AA39YPH0_9PEZI</name>
<evidence type="ECO:0000313" key="2">
    <source>
        <dbReference type="EMBL" id="KAK0656311.1"/>
    </source>
</evidence>
<proteinExistence type="predicted"/>
<organism evidence="2 3">
    <name type="scientific">Cercophora newfieldiana</name>
    <dbReference type="NCBI Taxonomy" id="92897"/>
    <lineage>
        <taxon>Eukaryota</taxon>
        <taxon>Fungi</taxon>
        <taxon>Dikarya</taxon>
        <taxon>Ascomycota</taxon>
        <taxon>Pezizomycotina</taxon>
        <taxon>Sordariomycetes</taxon>
        <taxon>Sordariomycetidae</taxon>
        <taxon>Sordariales</taxon>
        <taxon>Lasiosphaeriaceae</taxon>
        <taxon>Cercophora</taxon>
    </lineage>
</organism>
<gene>
    <name evidence="2" type="ORF">B0T16DRAFT_399055</name>
</gene>
<keyword evidence="3" id="KW-1185">Reference proteome</keyword>
<feature type="region of interest" description="Disordered" evidence="1">
    <location>
        <begin position="53"/>
        <end position="88"/>
    </location>
</feature>
<protein>
    <submittedName>
        <fullName evidence="2">Uncharacterized protein</fullName>
    </submittedName>
</protein>
<comment type="caution">
    <text evidence="2">The sequence shown here is derived from an EMBL/GenBank/DDBJ whole genome shotgun (WGS) entry which is preliminary data.</text>
</comment>
<accession>A0AA39YPH0</accession>